<feature type="compositionally biased region" description="Low complexity" evidence="4">
    <location>
        <begin position="302"/>
        <end position="311"/>
    </location>
</feature>
<organism evidence="8 9">
    <name type="scientific">Nocardioides aestuarii</name>
    <dbReference type="NCBI Taxonomy" id="252231"/>
    <lineage>
        <taxon>Bacteria</taxon>
        <taxon>Bacillati</taxon>
        <taxon>Actinomycetota</taxon>
        <taxon>Actinomycetes</taxon>
        <taxon>Propionibacteriales</taxon>
        <taxon>Nocardioidaceae</taxon>
        <taxon>Nocardioides</taxon>
    </lineage>
</organism>
<feature type="region of interest" description="Disordered" evidence="4">
    <location>
        <begin position="354"/>
        <end position="399"/>
    </location>
</feature>
<dbReference type="InterPro" id="IPR005528">
    <property type="entry name" value="ChpA-H"/>
</dbReference>
<accession>A0ABW4TF49</accession>
<reference evidence="9" key="1">
    <citation type="journal article" date="2019" name="Int. J. Syst. Evol. Microbiol.">
        <title>The Global Catalogue of Microorganisms (GCM) 10K type strain sequencing project: providing services to taxonomists for standard genome sequencing and annotation.</title>
        <authorList>
            <consortium name="The Broad Institute Genomics Platform"/>
            <consortium name="The Broad Institute Genome Sequencing Center for Infectious Disease"/>
            <person name="Wu L."/>
            <person name="Ma J."/>
        </authorList>
    </citation>
    <scope>NUCLEOTIDE SEQUENCE [LARGE SCALE GENOMIC DNA]</scope>
    <source>
        <strain evidence="9">CGMCC 1.12477</strain>
    </source>
</reference>
<keyword evidence="5" id="KW-0812">Transmembrane</keyword>
<evidence type="ECO:0000256" key="4">
    <source>
        <dbReference type="SAM" id="MobiDB-lite"/>
    </source>
</evidence>
<keyword evidence="5" id="KW-1133">Transmembrane helix</keyword>
<evidence type="ECO:0000256" key="3">
    <source>
        <dbReference type="ARBA" id="ARBA00023087"/>
    </source>
</evidence>
<feature type="domain" description="Chaplin" evidence="7">
    <location>
        <begin position="42"/>
        <end position="80"/>
    </location>
</feature>
<feature type="compositionally biased region" description="Gly residues" evidence="4">
    <location>
        <begin position="312"/>
        <end position="334"/>
    </location>
</feature>
<comment type="caution">
    <text evidence="8">The sequence shown here is derived from an EMBL/GenBank/DDBJ whole genome shotgun (WGS) entry which is preliminary data.</text>
</comment>
<dbReference type="Pfam" id="PF03777">
    <property type="entry name" value="ChpA-C"/>
    <property type="match status" value="3"/>
</dbReference>
<proteinExistence type="predicted"/>
<dbReference type="EMBL" id="JBHUGD010000001">
    <property type="protein sequence ID" value="MFD1945255.1"/>
    <property type="molecule type" value="Genomic_DNA"/>
</dbReference>
<dbReference type="Proteomes" id="UP001597351">
    <property type="component" value="Unassembled WGS sequence"/>
</dbReference>
<protein>
    <submittedName>
        <fullName evidence="8">Chaplin family protein</fullName>
    </submittedName>
</protein>
<feature type="region of interest" description="Disordered" evidence="4">
    <location>
        <begin position="186"/>
        <end position="223"/>
    </location>
</feature>
<feature type="region of interest" description="Disordered" evidence="4">
    <location>
        <begin position="411"/>
        <end position="464"/>
    </location>
</feature>
<keyword evidence="5" id="KW-0472">Membrane</keyword>
<keyword evidence="9" id="KW-1185">Reference proteome</keyword>
<feature type="compositionally biased region" description="Low complexity" evidence="4">
    <location>
        <begin position="357"/>
        <end position="367"/>
    </location>
</feature>
<gene>
    <name evidence="8" type="ORF">ACFSDE_00485</name>
</gene>
<keyword evidence="3" id="KW-0034">Amyloid</keyword>
<dbReference type="RefSeq" id="WP_343915854.1">
    <property type="nucleotide sequence ID" value="NZ_BAAAJT010000002.1"/>
</dbReference>
<evidence type="ECO:0000256" key="1">
    <source>
        <dbReference type="ARBA" id="ARBA00022512"/>
    </source>
</evidence>
<keyword evidence="1" id="KW-0134">Cell wall</keyword>
<feature type="region of interest" description="Disordered" evidence="4">
    <location>
        <begin position="130"/>
        <end position="168"/>
    </location>
</feature>
<feature type="chain" id="PRO_5047187469" evidence="6">
    <location>
        <begin position="32"/>
        <end position="524"/>
    </location>
</feature>
<evidence type="ECO:0000313" key="9">
    <source>
        <dbReference type="Proteomes" id="UP001597351"/>
    </source>
</evidence>
<feature type="region of interest" description="Disordered" evidence="4">
    <location>
        <begin position="73"/>
        <end position="112"/>
    </location>
</feature>
<evidence type="ECO:0000256" key="6">
    <source>
        <dbReference type="SAM" id="SignalP"/>
    </source>
</evidence>
<feature type="transmembrane region" description="Helical" evidence="5">
    <location>
        <begin position="497"/>
        <end position="516"/>
    </location>
</feature>
<evidence type="ECO:0000313" key="8">
    <source>
        <dbReference type="EMBL" id="MFD1945255.1"/>
    </source>
</evidence>
<feature type="domain" description="Chaplin" evidence="7">
    <location>
        <begin position="207"/>
        <end position="249"/>
    </location>
</feature>
<name>A0ABW4TF49_9ACTN</name>
<evidence type="ECO:0000256" key="5">
    <source>
        <dbReference type="SAM" id="Phobius"/>
    </source>
</evidence>
<feature type="signal peptide" evidence="6">
    <location>
        <begin position="1"/>
        <end position="31"/>
    </location>
</feature>
<feature type="compositionally biased region" description="Acidic residues" evidence="4">
    <location>
        <begin position="430"/>
        <end position="442"/>
    </location>
</feature>
<evidence type="ECO:0000259" key="7">
    <source>
        <dbReference type="Pfam" id="PF03777"/>
    </source>
</evidence>
<keyword evidence="1" id="KW-0964">Secreted</keyword>
<keyword evidence="2" id="KW-0130">Cell adhesion</keyword>
<feature type="region of interest" description="Disordered" evidence="4">
    <location>
        <begin position="241"/>
        <end position="342"/>
    </location>
</feature>
<sequence length="524" mass="49395">MNAALRRGVVSGLFAGGFVLLGVATATSASADTGDQGLAVLGSTDGAGGIGSGNQTDLDLEAPVRAVGNQVTALGRHNQNHSTTAGAPAAPAPRPAAAPDDTSGEDGVLSGNQTTVSACAPVTADGNQVTLVGDGNQGSSGGSRDACESVTVGDAGATSGEDGVGSGNQTSIDICVPVTVSGNQVTGVGDDNRASSGGSGATCGAKERAPGETSGEDGLVSGNQTSLDVCVPVTATGNQLTVVGDDNQSSSSGSGSSCGEDAADGGTPGDTSGEGGVGSGNQTVLDPMVPVDATGNQVTVIGDGNANDSSSGGEGDGTGGSGTGDTSGEGGVGSGNQTVLDPTVPVDVIGNQVTVIGDGNTNDSTSSGGEGDGTGGSGTGDTSGEDGVGSGNQTVVDPTVPVDVIGDQITVIGDGNANDSTDEGPGQDPGDGDDGDDGDGDGPGDGPGGQDGGDDSPGDTDVLPGQVRAGALVAAPRAPTAVSAGLRAASPAAPASWPAGPLLMLLLGALCVALAGRRSWVTRT</sequence>
<feature type="domain" description="Chaplin" evidence="7">
    <location>
        <begin position="260"/>
        <end position="306"/>
    </location>
</feature>
<feature type="compositionally biased region" description="Gly residues" evidence="4">
    <location>
        <begin position="368"/>
        <end position="390"/>
    </location>
</feature>
<evidence type="ECO:0000256" key="2">
    <source>
        <dbReference type="ARBA" id="ARBA00022889"/>
    </source>
</evidence>
<keyword evidence="6" id="KW-0732">Signal</keyword>
<feature type="compositionally biased region" description="Gly residues" evidence="4">
    <location>
        <begin position="266"/>
        <end position="279"/>
    </location>
</feature>